<dbReference type="KEGG" id="hakz:J0X25_03810"/>
<accession>A0A8A2VIE6</accession>
<gene>
    <name evidence="1" type="ORF">J0X25_03810</name>
</gene>
<proteinExistence type="predicted"/>
<evidence type="ECO:0000313" key="1">
    <source>
        <dbReference type="EMBL" id="QSX00103.1"/>
    </source>
</evidence>
<reference evidence="1 2" key="1">
    <citation type="submission" date="2021-03" db="EMBL/GenBank/DDBJ databases">
        <title>Haloterrigena longa sp. nov. and Haloterrigena limicola sp. nov., extremely halophilic archaea isolated from a salt lake.</title>
        <authorList>
            <person name="Henglin C."/>
        </authorList>
    </citation>
    <scope>NUCLEOTIDE SEQUENCE [LARGE SCALE GENOMIC DNA]</scope>
    <source>
        <strain evidence="1 2">KZCA68</strain>
    </source>
</reference>
<dbReference type="GeneID" id="63186401"/>
<protein>
    <recommendedName>
        <fullName evidence="3">mRNA interferase RelE/StbE</fullName>
    </recommendedName>
</protein>
<dbReference type="InterPro" id="IPR035093">
    <property type="entry name" value="RelE/ParE_toxin_dom_sf"/>
</dbReference>
<dbReference type="SUPFAM" id="SSF143011">
    <property type="entry name" value="RelE-like"/>
    <property type="match status" value="1"/>
</dbReference>
<dbReference type="AlphaFoldDB" id="A0A8A2VIE6"/>
<keyword evidence="2" id="KW-1185">Reference proteome</keyword>
<dbReference type="RefSeq" id="WP_207289814.1">
    <property type="nucleotide sequence ID" value="NZ_CP071462.1"/>
</dbReference>
<name>A0A8A2VIE6_9EURY</name>
<dbReference type="Gene3D" id="3.30.2310.20">
    <property type="entry name" value="RelE-like"/>
    <property type="match status" value="1"/>
</dbReference>
<evidence type="ECO:0008006" key="3">
    <source>
        <dbReference type="Google" id="ProtNLM"/>
    </source>
</evidence>
<evidence type="ECO:0000313" key="2">
    <source>
        <dbReference type="Proteomes" id="UP000663203"/>
    </source>
</evidence>
<dbReference type="EMBL" id="CP071462">
    <property type="protein sequence ID" value="QSX00103.1"/>
    <property type="molecule type" value="Genomic_DNA"/>
</dbReference>
<sequence>MPYEIVFTADGSEAFNTLEHTEQRQVRKKLVQIAYCEYRNPRDWDYQEMDGCADGRFKVGSGLRVFADIDDRAGVIRIRSVGRRENLYT</sequence>
<organism evidence="1 2">
    <name type="scientific">Haloterrigena alkaliphila</name>
    <dbReference type="NCBI Taxonomy" id="2816475"/>
    <lineage>
        <taxon>Archaea</taxon>
        <taxon>Methanobacteriati</taxon>
        <taxon>Methanobacteriota</taxon>
        <taxon>Stenosarchaea group</taxon>
        <taxon>Halobacteria</taxon>
        <taxon>Halobacteriales</taxon>
        <taxon>Natrialbaceae</taxon>
        <taxon>Haloterrigena</taxon>
    </lineage>
</organism>
<dbReference type="Proteomes" id="UP000663203">
    <property type="component" value="Chromosome"/>
</dbReference>